<proteinExistence type="predicted"/>
<dbReference type="Pfam" id="PF03729">
    <property type="entry name" value="DUF308"/>
    <property type="match status" value="2"/>
</dbReference>
<feature type="transmembrane region" description="Helical" evidence="1">
    <location>
        <begin position="42"/>
        <end position="65"/>
    </location>
</feature>
<dbReference type="HOGENOM" id="CLU_091585_4_0_11"/>
<feature type="transmembrane region" description="Helical" evidence="1">
    <location>
        <begin position="13"/>
        <end position="35"/>
    </location>
</feature>
<dbReference type="STRING" id="457427.SSOG_00359"/>
<name>D9W9F9_9ACTN</name>
<keyword evidence="1" id="KW-0812">Transmembrane</keyword>
<evidence type="ECO:0000313" key="3">
    <source>
        <dbReference type="Proteomes" id="UP000003963"/>
    </source>
</evidence>
<dbReference type="AlphaFoldDB" id="D9W9F9"/>
<dbReference type="EMBL" id="GG657754">
    <property type="protein sequence ID" value="EFL20647.1"/>
    <property type="molecule type" value="Genomic_DNA"/>
</dbReference>
<accession>D9W9F9</accession>
<keyword evidence="1" id="KW-0472">Membrane</keyword>
<evidence type="ECO:0000313" key="2">
    <source>
        <dbReference type="EMBL" id="EFL20647.1"/>
    </source>
</evidence>
<dbReference type="PANTHER" id="PTHR34989:SF1">
    <property type="entry name" value="PROTEIN HDED"/>
    <property type="match status" value="1"/>
</dbReference>
<reference evidence="2 3" key="1">
    <citation type="submission" date="2009-02" db="EMBL/GenBank/DDBJ databases">
        <title>Annotation of Streptomyces hygroscopicus strain ATCC 53653.</title>
        <authorList>
            <consortium name="The Broad Institute Genome Sequencing Platform"/>
            <consortium name="Broad Institute Microbial Sequencing Center"/>
            <person name="Fischbach M."/>
            <person name="Godfrey P."/>
            <person name="Ward D."/>
            <person name="Young S."/>
            <person name="Zeng Q."/>
            <person name="Koehrsen M."/>
            <person name="Alvarado L."/>
            <person name="Berlin A.M."/>
            <person name="Bochicchio J."/>
            <person name="Borenstein D."/>
            <person name="Chapman S.B."/>
            <person name="Chen Z."/>
            <person name="Engels R."/>
            <person name="Freedman E."/>
            <person name="Gellesch M."/>
            <person name="Goldberg J."/>
            <person name="Griggs A."/>
            <person name="Gujja S."/>
            <person name="Heilman E.R."/>
            <person name="Heiman D.I."/>
            <person name="Hepburn T.A."/>
            <person name="Howarth C."/>
            <person name="Jen D."/>
            <person name="Larson L."/>
            <person name="Lewis B."/>
            <person name="Mehta T."/>
            <person name="Park D."/>
            <person name="Pearson M."/>
            <person name="Richards J."/>
            <person name="Roberts A."/>
            <person name="Saif S."/>
            <person name="Shea T.D."/>
            <person name="Shenoy N."/>
            <person name="Sisk P."/>
            <person name="Stolte C."/>
            <person name="Sykes S.N."/>
            <person name="Thomson T."/>
            <person name="Walk T."/>
            <person name="White J."/>
            <person name="Yandava C."/>
            <person name="Straight P."/>
            <person name="Clardy J."/>
            <person name="Hung D."/>
            <person name="Kolter R."/>
            <person name="Mekalanos J."/>
            <person name="Walker S."/>
            <person name="Walsh C.T."/>
            <person name="Wieland-Brown L.C."/>
            <person name="Haas B."/>
            <person name="Nusbaum C."/>
            <person name="Birren B."/>
        </authorList>
    </citation>
    <scope>NUCLEOTIDE SEQUENCE [LARGE SCALE GENOMIC DNA]</scope>
    <source>
        <strain evidence="2 3">ATCC 53653</strain>
    </source>
</reference>
<keyword evidence="3" id="KW-1185">Reference proteome</keyword>
<keyword evidence="1" id="KW-1133">Transmembrane helix</keyword>
<dbReference type="InterPro" id="IPR052712">
    <property type="entry name" value="Acid_resist_chaperone_HdeD"/>
</dbReference>
<organism evidence="2 3">
    <name type="scientific">Streptomyces himastatinicus ATCC 53653</name>
    <dbReference type="NCBI Taxonomy" id="457427"/>
    <lineage>
        <taxon>Bacteria</taxon>
        <taxon>Bacillati</taxon>
        <taxon>Actinomycetota</taxon>
        <taxon>Actinomycetes</taxon>
        <taxon>Kitasatosporales</taxon>
        <taxon>Streptomycetaceae</taxon>
        <taxon>Streptomyces</taxon>
        <taxon>Streptomyces violaceusniger group</taxon>
    </lineage>
</organism>
<dbReference type="InterPro" id="IPR005325">
    <property type="entry name" value="DUF308_memb"/>
</dbReference>
<evidence type="ECO:0000256" key="1">
    <source>
        <dbReference type="SAM" id="Phobius"/>
    </source>
</evidence>
<feature type="transmembrane region" description="Helical" evidence="1">
    <location>
        <begin position="129"/>
        <end position="147"/>
    </location>
</feature>
<sequence>MPFTGLLGTLSDAAWQVLLTAGLAAIVLGLLVLVWPAATLAVVGALFGVYLLISGIFQLVGAFGAHTPRSMRVLSFVSGAVSVFLGLLCFRGPAQSVLLLALWIGFAWLLRGVMHTVTAVQDEGIPARGWQIFLGVVSALAGIVLIVSPFGSIAALTLVTGVWLLVLGIIEVIHGIQLRARLGGHEPRKAHHGFRFRHQPHPQP</sequence>
<dbReference type="Proteomes" id="UP000003963">
    <property type="component" value="Unassembled WGS sequence"/>
</dbReference>
<dbReference type="PANTHER" id="PTHR34989">
    <property type="entry name" value="PROTEIN HDED"/>
    <property type="match status" value="1"/>
</dbReference>
<protein>
    <submittedName>
        <fullName evidence="2">Integral membrane protein</fullName>
    </submittedName>
</protein>
<feature type="transmembrane region" description="Helical" evidence="1">
    <location>
        <begin position="154"/>
        <end position="176"/>
    </location>
</feature>
<feature type="transmembrane region" description="Helical" evidence="1">
    <location>
        <begin position="71"/>
        <end position="90"/>
    </location>
</feature>
<dbReference type="GO" id="GO:0005886">
    <property type="term" value="C:plasma membrane"/>
    <property type="evidence" value="ECO:0007669"/>
    <property type="project" value="TreeGrafter"/>
</dbReference>
<gene>
    <name evidence="2" type="ORF">SSOG_00359</name>
</gene>
<feature type="transmembrane region" description="Helical" evidence="1">
    <location>
        <begin position="97"/>
        <end position="117"/>
    </location>
</feature>